<feature type="compositionally biased region" description="Acidic residues" evidence="5">
    <location>
        <begin position="441"/>
        <end position="458"/>
    </location>
</feature>
<feature type="compositionally biased region" description="Basic and acidic residues" evidence="5">
    <location>
        <begin position="465"/>
        <end position="474"/>
    </location>
</feature>
<accession>A0A8S1Q898</accession>
<reference evidence="8" key="1">
    <citation type="submission" date="2021-01" db="EMBL/GenBank/DDBJ databases">
        <authorList>
            <consortium name="Genoscope - CEA"/>
            <person name="William W."/>
        </authorList>
    </citation>
    <scope>NUCLEOTIDE SEQUENCE</scope>
</reference>
<evidence type="ECO:0000256" key="1">
    <source>
        <dbReference type="ARBA" id="ARBA00008239"/>
    </source>
</evidence>
<feature type="domain" description="Histidine kinase/HSP90-like ATPase" evidence="7">
    <location>
        <begin position="61"/>
        <end position="215"/>
    </location>
</feature>
<keyword evidence="3" id="KW-0067">ATP-binding</keyword>
<dbReference type="EMBL" id="CAJJDM010000153">
    <property type="protein sequence ID" value="CAD8111856.1"/>
    <property type="molecule type" value="Genomic_DNA"/>
</dbReference>
<evidence type="ECO:0000256" key="6">
    <source>
        <dbReference type="SAM" id="SignalP"/>
    </source>
</evidence>
<dbReference type="AlphaFoldDB" id="A0A8S1Q898"/>
<dbReference type="GO" id="GO:0005524">
    <property type="term" value="F:ATP binding"/>
    <property type="evidence" value="ECO:0007669"/>
    <property type="project" value="UniProtKB-KW"/>
</dbReference>
<feature type="region of interest" description="Disordered" evidence="5">
    <location>
        <begin position="250"/>
        <end position="284"/>
    </location>
</feature>
<evidence type="ECO:0000313" key="8">
    <source>
        <dbReference type="EMBL" id="CAD8111856.1"/>
    </source>
</evidence>
<comment type="similarity">
    <text evidence="1">Belongs to the heat shock protein 90 family.</text>
</comment>
<gene>
    <name evidence="8" type="ORF">PPRIM_AZ9-3.1.T1490074</name>
</gene>
<dbReference type="GO" id="GO:0051082">
    <property type="term" value="F:unfolded protein binding"/>
    <property type="evidence" value="ECO:0007669"/>
    <property type="project" value="InterPro"/>
</dbReference>
<dbReference type="InterPro" id="IPR001404">
    <property type="entry name" value="Hsp90_fam"/>
</dbReference>
<dbReference type="Pfam" id="PF00183">
    <property type="entry name" value="HSP90"/>
    <property type="match status" value="1"/>
</dbReference>
<dbReference type="FunFam" id="3.30.565.10:FF:000005">
    <property type="entry name" value="Heat shock protein 90"/>
    <property type="match status" value="1"/>
</dbReference>
<dbReference type="GO" id="GO:0140662">
    <property type="term" value="F:ATP-dependent protein folding chaperone"/>
    <property type="evidence" value="ECO:0007669"/>
    <property type="project" value="InterPro"/>
</dbReference>
<organism evidence="8 9">
    <name type="scientific">Paramecium primaurelia</name>
    <dbReference type="NCBI Taxonomy" id="5886"/>
    <lineage>
        <taxon>Eukaryota</taxon>
        <taxon>Sar</taxon>
        <taxon>Alveolata</taxon>
        <taxon>Ciliophora</taxon>
        <taxon>Intramacronucleata</taxon>
        <taxon>Oligohymenophorea</taxon>
        <taxon>Peniculida</taxon>
        <taxon>Parameciidae</taxon>
        <taxon>Paramecium</taxon>
    </lineage>
</organism>
<dbReference type="InterPro" id="IPR020575">
    <property type="entry name" value="Hsp90_N"/>
</dbReference>
<evidence type="ECO:0000256" key="5">
    <source>
        <dbReference type="SAM" id="MobiDB-lite"/>
    </source>
</evidence>
<sequence length="579" mass="67507">MNSKQKAFALLLLFMLSGVQVMTQDLTDEQRKLLEQSQETHEFQAETGRLMDILINSLYTQKEIFLRELISNAADALDKIRFLSVKNPEILGDKTELAIRIEINTEEKSVTVTDSGIGMTKNDLISNLGTIAKSGTTQFIEAIKGGNVNLIGQFGVGFYSCFLAGQKVTVASKNTDDDQYIWESQAAHSFAVSKDPRGNTLGRGTQVTIHLKQDAVEFAEESTIRELIKKYSEFINFPIYLKVTREVTKQVDEEPEQQDQQDQTDDDEVKVKDDDDDADTKKKATKTIKEKVSEWMQVNENKAIWLRPKEEISDDDYKKFYKVLSKNSGEDPFNWVHFKAEGEVEFTSLIYVPKRAPSDMFDNYYGKQTTNLKLYVRRVLISEEFEDILPRYLSFVKGVIDSDELPLNVNRETLQQLKMLKVISRKIVKKILELFQDAASYDEEDEDDTEEGEEDDNMAETTPEEQQRLKDEKRKKKMDEYNEFWKEYGKNIKLGVIEDSSNRQKLAELTRYNYYLNYYMKYFGYDDKIHIDNKWNHFYLLYDLYKQSSDSIYFQSNIIHILNIIPNILFQMVFKQEFN</sequence>
<evidence type="ECO:0000256" key="3">
    <source>
        <dbReference type="ARBA" id="ARBA00022840"/>
    </source>
</evidence>
<dbReference type="Pfam" id="PF13589">
    <property type="entry name" value="HATPase_c_3"/>
    <property type="match status" value="1"/>
</dbReference>
<dbReference type="Proteomes" id="UP000688137">
    <property type="component" value="Unassembled WGS sequence"/>
</dbReference>
<name>A0A8S1Q898_PARPR</name>
<keyword evidence="4" id="KW-0143">Chaperone</keyword>
<feature type="signal peptide" evidence="6">
    <location>
        <begin position="1"/>
        <end position="21"/>
    </location>
</feature>
<evidence type="ECO:0000313" key="9">
    <source>
        <dbReference type="Proteomes" id="UP000688137"/>
    </source>
</evidence>
<dbReference type="InterPro" id="IPR003594">
    <property type="entry name" value="HATPase_dom"/>
</dbReference>
<feature type="chain" id="PRO_5035869730" description="Histidine kinase/HSP90-like ATPase domain-containing protein" evidence="6">
    <location>
        <begin position="22"/>
        <end position="579"/>
    </location>
</feature>
<evidence type="ECO:0000259" key="7">
    <source>
        <dbReference type="SMART" id="SM00387"/>
    </source>
</evidence>
<feature type="compositionally biased region" description="Basic and acidic residues" evidence="5">
    <location>
        <begin position="269"/>
        <end position="284"/>
    </location>
</feature>
<proteinExistence type="inferred from homology"/>
<keyword evidence="2" id="KW-0547">Nucleotide-binding</keyword>
<dbReference type="PANTHER" id="PTHR11528">
    <property type="entry name" value="HEAT SHOCK PROTEIN 90 FAMILY MEMBER"/>
    <property type="match status" value="1"/>
</dbReference>
<protein>
    <recommendedName>
        <fullName evidence="7">Histidine kinase/HSP90-like ATPase domain-containing protein</fullName>
    </recommendedName>
</protein>
<keyword evidence="9" id="KW-1185">Reference proteome</keyword>
<dbReference type="InterPro" id="IPR019805">
    <property type="entry name" value="Heat_shock_protein_90_CS"/>
</dbReference>
<dbReference type="PROSITE" id="PS00298">
    <property type="entry name" value="HSP90"/>
    <property type="match status" value="1"/>
</dbReference>
<evidence type="ECO:0000256" key="4">
    <source>
        <dbReference type="ARBA" id="ARBA00023186"/>
    </source>
</evidence>
<feature type="region of interest" description="Disordered" evidence="5">
    <location>
        <begin position="441"/>
        <end position="474"/>
    </location>
</feature>
<dbReference type="CDD" id="cd16927">
    <property type="entry name" value="HATPase_Hsp90-like"/>
    <property type="match status" value="1"/>
</dbReference>
<dbReference type="NCBIfam" id="NF003555">
    <property type="entry name" value="PRK05218.1"/>
    <property type="match status" value="1"/>
</dbReference>
<dbReference type="PIRSF" id="PIRSF002583">
    <property type="entry name" value="Hsp90"/>
    <property type="match status" value="1"/>
</dbReference>
<evidence type="ECO:0000256" key="2">
    <source>
        <dbReference type="ARBA" id="ARBA00022741"/>
    </source>
</evidence>
<dbReference type="GO" id="GO:0016887">
    <property type="term" value="F:ATP hydrolysis activity"/>
    <property type="evidence" value="ECO:0007669"/>
    <property type="project" value="InterPro"/>
</dbReference>
<dbReference type="OMA" id="WNIMNEN"/>
<dbReference type="SMART" id="SM00387">
    <property type="entry name" value="HATPase_c"/>
    <property type="match status" value="1"/>
</dbReference>
<feature type="compositionally biased region" description="Acidic residues" evidence="5">
    <location>
        <begin position="253"/>
        <end position="268"/>
    </location>
</feature>
<keyword evidence="6" id="KW-0732">Signal</keyword>
<comment type="caution">
    <text evidence="8">The sequence shown here is derived from an EMBL/GenBank/DDBJ whole genome shotgun (WGS) entry which is preliminary data.</text>
</comment>